<dbReference type="Pfam" id="PF13374">
    <property type="entry name" value="TPR_10"/>
    <property type="match status" value="1"/>
</dbReference>
<keyword evidence="3" id="KW-1185">Reference proteome</keyword>
<keyword evidence="1" id="KW-0472">Membrane</keyword>
<accession>A0ABX8DE51</accession>
<keyword evidence="1" id="KW-1133">Transmembrane helix</keyword>
<dbReference type="Proteomes" id="UP000676428">
    <property type="component" value="Chromosome"/>
</dbReference>
<dbReference type="InterPro" id="IPR011990">
    <property type="entry name" value="TPR-like_helical_dom_sf"/>
</dbReference>
<keyword evidence="1" id="KW-0812">Transmembrane</keyword>
<proteinExistence type="predicted"/>
<gene>
    <name evidence="2" type="ORF">KHX94_15660</name>
</gene>
<dbReference type="SMART" id="SM00028">
    <property type="entry name" value="TPR"/>
    <property type="match status" value="3"/>
</dbReference>
<protein>
    <submittedName>
        <fullName evidence="2">Tetratricopeptide repeat protein</fullName>
    </submittedName>
</protein>
<sequence>MLQLNLAKLYRDLEQWDDALNYSHQAIDSFKKLNFDAYLSSCMTVIATVYAHQEEWNKAIDYYLNAQQIDAKLQNIIAQGLNFHNLGEAYFKLGNPENALDYLHQANKIFRERHSNHYLVYNELLIAQVANASHTWELVLDHAQKAEALAQQLHLDAELAEALGYQVNAYKAKGDNQTVVALQDKLLTLKQSQIAQQQDQQQQRQSGELNEQQLTLKVTQLQQQNQRQQEILNTRDYFIGAILLLLVVAGSYCLYLLREQYRHKRQLAVIRQCNTTDPITALPGFRGFCEQIYENCTAIALLAVKTEFAADLVRGHHQASKRQQTLLHKLRHLSKAQVYSLRPGLYGLVFEEALNAKQLQHRLDGLTLDEQPLMTDFGFIPHPLLADTDVQLPTAILYETLQLALSASLSLPSAESHYVALSALDFTPSGIFSNPLYEQLEKGIDRGFIRIETNGNKSEIHWPPTVMSAISDNHDII</sequence>
<dbReference type="Pfam" id="PF13424">
    <property type="entry name" value="TPR_12"/>
    <property type="match status" value="1"/>
</dbReference>
<organism evidence="2 3">
    <name type="scientific">Shewanella dokdonensis</name>
    <dbReference type="NCBI Taxonomy" id="712036"/>
    <lineage>
        <taxon>Bacteria</taxon>
        <taxon>Pseudomonadati</taxon>
        <taxon>Pseudomonadota</taxon>
        <taxon>Gammaproteobacteria</taxon>
        <taxon>Alteromonadales</taxon>
        <taxon>Shewanellaceae</taxon>
        <taxon>Shewanella</taxon>
    </lineage>
</organism>
<reference evidence="2 3" key="1">
    <citation type="journal article" date="2012" name="Int. J. Syst. Evol. Microbiol.">
        <title>Shewanella dokdonensis sp. nov., isolated from seawater.</title>
        <authorList>
            <person name="Sung H.R."/>
            <person name="Yoon J.H."/>
            <person name="Ghim S.Y."/>
        </authorList>
    </citation>
    <scope>NUCLEOTIDE SEQUENCE [LARGE SCALE GENOMIC DNA]</scope>
    <source>
        <strain evidence="2 3">DSM 23626</strain>
    </source>
</reference>
<evidence type="ECO:0000313" key="3">
    <source>
        <dbReference type="Proteomes" id="UP000676428"/>
    </source>
</evidence>
<evidence type="ECO:0000256" key="1">
    <source>
        <dbReference type="SAM" id="Phobius"/>
    </source>
</evidence>
<feature type="transmembrane region" description="Helical" evidence="1">
    <location>
        <begin position="237"/>
        <end position="257"/>
    </location>
</feature>
<name>A0ABX8DE51_9GAMM</name>
<dbReference type="InterPro" id="IPR019734">
    <property type="entry name" value="TPR_rpt"/>
</dbReference>
<dbReference type="SUPFAM" id="SSF48452">
    <property type="entry name" value="TPR-like"/>
    <property type="match status" value="1"/>
</dbReference>
<dbReference type="EMBL" id="CP074572">
    <property type="protein sequence ID" value="QVK22685.1"/>
    <property type="molecule type" value="Genomic_DNA"/>
</dbReference>
<dbReference type="Gene3D" id="1.25.40.10">
    <property type="entry name" value="Tetratricopeptide repeat domain"/>
    <property type="match status" value="2"/>
</dbReference>
<evidence type="ECO:0000313" key="2">
    <source>
        <dbReference type="EMBL" id="QVK22685.1"/>
    </source>
</evidence>